<organism evidence="4 5">
    <name type="scientific">Durusdinium trenchii</name>
    <dbReference type="NCBI Taxonomy" id="1381693"/>
    <lineage>
        <taxon>Eukaryota</taxon>
        <taxon>Sar</taxon>
        <taxon>Alveolata</taxon>
        <taxon>Dinophyceae</taxon>
        <taxon>Suessiales</taxon>
        <taxon>Symbiodiniaceae</taxon>
        <taxon>Durusdinium</taxon>
    </lineage>
</organism>
<dbReference type="PANTHER" id="PTHR13164">
    <property type="entry name" value="CALICYLIN BINDING PROTEIN"/>
    <property type="match status" value="1"/>
</dbReference>
<name>A0ABP0RI03_9DINO</name>
<dbReference type="PANTHER" id="PTHR13164:SF6">
    <property type="entry name" value="CS DOMAIN-CONTAINING PROTEIN"/>
    <property type="match status" value="1"/>
</dbReference>
<dbReference type="CDD" id="cd06468">
    <property type="entry name" value="p23_CacyBP"/>
    <property type="match status" value="1"/>
</dbReference>
<protein>
    <recommendedName>
        <fullName evidence="3">CS domain-containing protein</fullName>
    </recommendedName>
</protein>
<dbReference type="InterPro" id="IPR011990">
    <property type="entry name" value="TPR-like_helical_dom_sf"/>
</dbReference>
<dbReference type="InterPro" id="IPR007052">
    <property type="entry name" value="CS_dom"/>
</dbReference>
<dbReference type="Proteomes" id="UP001642484">
    <property type="component" value="Unassembled WGS sequence"/>
</dbReference>
<sequence>MAFSWSQSDAEVTLKFDLDSSVGKEQLKVKIDAAHVLVSVSGRSVFDHELCGKVNVDESDWQIEVGATKALVVNLCKKKAVKWRALTKEEEQSMPGADVMDDNFDVMQLEHDDDDPERVEEQLENEKKLEARYQKLVGERGIDDEETLNTFFALFDNCIQLYRLNKLSDYLEQVVPVCRKRGDKFYMKGIQALAFVRWKQSRFREALPLFHEMEGVLGKSAALCENIAHTYNSLGEFEKAEDYLRQALKFIEQESGMNKGNRGGVLLGLGIVRDRLGKHKEALPVCVKAYEFYKERANGAPASLQAKAGISCAKIHAKLGDLKKAESYIREAVEMYEITCGETSPLTASAYHELGKCLWGQRRREDAQKALKRAYELEAMKDAWDLVTLLEVHNLLMDTHLKETANIDRAKFADYFATVEYVVGRVRKELPQDGNAAVYYKAAAELKSWGGRYKEAKELFDVAIPLLKAETSTDCTSLLETCEAMKAFCDRNLEGTQDSPMNFALPAEKGSGESDDPGAAGASSSGEYQGPIIEDITDEVEVPAEASAAAAASSSGPSSSAAPKGVAAELRCLTSSDAAEASKLCSSLSQDPLFSSANLKAHLEAAGAGLCWAVAGERISGVALCGSDGVFGNLLQLAVEPCATETVRDTKKRLIDRCQQACHERGLRGLRATLTEEDDTFKDLGWKAQQTWFSDDRPDKKSRTGMNGSAVSSTSPAPSDPKLRRDGKDVKTYYQAWDKVNVDRALVAEEGLDPAIVPEDQRPLADFGDLDRHLDGSRKISRFSWDQSNTGVSIYLPFDGVGLLPEQAIQVEFRNIGFLLTIEKEGKSHWYKIPNLCHPIDVAASRKTVKADQVVVKLRKQRAGSWSDLTDDKDRYQRKREYRIQHGDLKGATTEELLADMYKNATDEDRAGLRDAMRVNREKREEDARKAAET</sequence>
<dbReference type="SMART" id="SM00028">
    <property type="entry name" value="TPR"/>
    <property type="match status" value="4"/>
</dbReference>
<evidence type="ECO:0000259" key="3">
    <source>
        <dbReference type="PROSITE" id="PS51203"/>
    </source>
</evidence>
<dbReference type="PROSITE" id="PS50005">
    <property type="entry name" value="TPR"/>
    <property type="match status" value="1"/>
</dbReference>
<dbReference type="InterPro" id="IPR019734">
    <property type="entry name" value="TPR_rpt"/>
</dbReference>
<feature type="compositionally biased region" description="Polar residues" evidence="2">
    <location>
        <begin position="704"/>
        <end position="717"/>
    </location>
</feature>
<feature type="domain" description="CS" evidence="3">
    <location>
        <begin position="778"/>
        <end position="870"/>
    </location>
</feature>
<proteinExistence type="predicted"/>
<keyword evidence="1" id="KW-0802">TPR repeat</keyword>
<feature type="domain" description="CS" evidence="3">
    <location>
        <begin position="1"/>
        <end position="87"/>
    </location>
</feature>
<feature type="region of interest" description="Disordered" evidence="2">
    <location>
        <begin position="499"/>
        <end position="529"/>
    </location>
</feature>
<dbReference type="InterPro" id="IPR037893">
    <property type="entry name" value="CS_CacyBP"/>
</dbReference>
<dbReference type="Gene3D" id="1.25.40.10">
    <property type="entry name" value="Tetratricopeptide repeat domain"/>
    <property type="match status" value="2"/>
</dbReference>
<dbReference type="PROSITE" id="PS51203">
    <property type="entry name" value="CS"/>
    <property type="match status" value="2"/>
</dbReference>
<keyword evidence="5" id="KW-1185">Reference proteome</keyword>
<evidence type="ECO:0000256" key="1">
    <source>
        <dbReference type="PROSITE-ProRule" id="PRU00339"/>
    </source>
</evidence>
<accession>A0ABP0RI03</accession>
<evidence type="ECO:0000256" key="2">
    <source>
        <dbReference type="SAM" id="MobiDB-lite"/>
    </source>
</evidence>
<evidence type="ECO:0000313" key="5">
    <source>
        <dbReference type="Proteomes" id="UP001642484"/>
    </source>
</evidence>
<dbReference type="Pfam" id="PF13424">
    <property type="entry name" value="TPR_12"/>
    <property type="match status" value="2"/>
</dbReference>
<dbReference type="SUPFAM" id="SSF48452">
    <property type="entry name" value="TPR-like"/>
    <property type="match status" value="1"/>
</dbReference>
<evidence type="ECO:0000313" key="4">
    <source>
        <dbReference type="EMBL" id="CAK9100214.1"/>
    </source>
</evidence>
<dbReference type="Gene3D" id="2.60.40.790">
    <property type="match status" value="2"/>
</dbReference>
<dbReference type="InterPro" id="IPR008978">
    <property type="entry name" value="HSP20-like_chaperone"/>
</dbReference>
<dbReference type="SUPFAM" id="SSF49764">
    <property type="entry name" value="HSP20-like chaperones"/>
    <property type="match status" value="2"/>
</dbReference>
<feature type="compositionally biased region" description="Low complexity" evidence="2">
    <location>
        <begin position="517"/>
        <end position="527"/>
    </location>
</feature>
<comment type="caution">
    <text evidence="4">The sequence shown here is derived from an EMBL/GenBank/DDBJ whole genome shotgun (WGS) entry which is preliminary data.</text>
</comment>
<dbReference type="EMBL" id="CAXAMN010026029">
    <property type="protein sequence ID" value="CAK9100214.1"/>
    <property type="molecule type" value="Genomic_DNA"/>
</dbReference>
<feature type="repeat" description="TPR" evidence="1">
    <location>
        <begin position="221"/>
        <end position="254"/>
    </location>
</feature>
<reference evidence="4 5" key="1">
    <citation type="submission" date="2024-02" db="EMBL/GenBank/DDBJ databases">
        <authorList>
            <person name="Chen Y."/>
            <person name="Shah S."/>
            <person name="Dougan E. K."/>
            <person name="Thang M."/>
            <person name="Chan C."/>
        </authorList>
    </citation>
    <scope>NUCLEOTIDE SEQUENCE [LARGE SCALE GENOMIC DNA]</scope>
</reference>
<feature type="region of interest" description="Disordered" evidence="2">
    <location>
        <begin position="909"/>
        <end position="934"/>
    </location>
</feature>
<dbReference type="Pfam" id="PF04969">
    <property type="entry name" value="CS"/>
    <property type="match status" value="2"/>
</dbReference>
<dbReference type="InterPro" id="IPR052289">
    <property type="entry name" value="Calcyclin-binding_UBL-bridge"/>
</dbReference>
<dbReference type="CDD" id="cd06467">
    <property type="entry name" value="p23_NUDC_like"/>
    <property type="match status" value="1"/>
</dbReference>
<feature type="region of interest" description="Disordered" evidence="2">
    <location>
        <begin position="693"/>
        <end position="726"/>
    </location>
</feature>
<gene>
    <name evidence="4" type="ORF">CCMP2556_LOCUS47380</name>
</gene>